<dbReference type="PROSITE" id="PS51257">
    <property type="entry name" value="PROKAR_LIPOPROTEIN"/>
    <property type="match status" value="1"/>
</dbReference>
<evidence type="ECO:0000313" key="4">
    <source>
        <dbReference type="Proteomes" id="UP000433101"/>
    </source>
</evidence>
<accession>A0A7X3S7D5</accession>
<dbReference type="PANTHER" id="PTHR13847:SF287">
    <property type="entry name" value="FAD-DEPENDENT OXIDOREDUCTASE DOMAIN-CONTAINING PROTEIN 1"/>
    <property type="match status" value="1"/>
</dbReference>
<proteinExistence type="predicted"/>
<reference evidence="3 4" key="1">
    <citation type="submission" date="2019-12" db="EMBL/GenBank/DDBJ databases">
        <authorList>
            <person name="Li M."/>
        </authorList>
    </citation>
    <scope>NUCLEOTIDE SEQUENCE [LARGE SCALE GENOMIC DNA]</scope>
    <source>
        <strain evidence="3 4">GBMRC 2046</strain>
    </source>
</reference>
<dbReference type="GO" id="GO:0005737">
    <property type="term" value="C:cytoplasm"/>
    <property type="evidence" value="ECO:0007669"/>
    <property type="project" value="TreeGrafter"/>
</dbReference>
<dbReference type="InterPro" id="IPR036188">
    <property type="entry name" value="FAD/NAD-bd_sf"/>
</dbReference>
<dbReference type="RefSeq" id="WP_160774914.1">
    <property type="nucleotide sequence ID" value="NZ_WUMV01000003.1"/>
</dbReference>
<evidence type="ECO:0000313" key="3">
    <source>
        <dbReference type="EMBL" id="MXN64652.1"/>
    </source>
</evidence>
<dbReference type="Pfam" id="PF01266">
    <property type="entry name" value="DAO"/>
    <property type="match status" value="1"/>
</dbReference>
<dbReference type="InterPro" id="IPR006076">
    <property type="entry name" value="FAD-dep_OxRdtase"/>
</dbReference>
<dbReference type="GO" id="GO:0016491">
    <property type="term" value="F:oxidoreductase activity"/>
    <property type="evidence" value="ECO:0007669"/>
    <property type="project" value="UniProtKB-KW"/>
</dbReference>
<dbReference type="GO" id="GO:0032981">
    <property type="term" value="P:mitochondrial respiratory chain complex I assembly"/>
    <property type="evidence" value="ECO:0007669"/>
    <property type="project" value="TreeGrafter"/>
</dbReference>
<dbReference type="Proteomes" id="UP000433101">
    <property type="component" value="Unassembled WGS sequence"/>
</dbReference>
<keyword evidence="1" id="KW-0560">Oxidoreductase</keyword>
<keyword evidence="4" id="KW-1185">Reference proteome</keyword>
<protein>
    <submittedName>
        <fullName evidence="3">FAD-dependent oxidoreductase</fullName>
    </submittedName>
</protein>
<dbReference type="Gene3D" id="3.50.50.60">
    <property type="entry name" value="FAD/NAD(P)-binding domain"/>
    <property type="match status" value="1"/>
</dbReference>
<dbReference type="AlphaFoldDB" id="A0A7X3S7D5"/>
<gene>
    <name evidence="3" type="ORF">GR183_07025</name>
</gene>
<feature type="domain" description="FAD dependent oxidoreductase" evidence="2">
    <location>
        <begin position="7"/>
        <end position="362"/>
    </location>
</feature>
<dbReference type="Gene3D" id="3.30.9.10">
    <property type="entry name" value="D-Amino Acid Oxidase, subunit A, domain 2"/>
    <property type="match status" value="1"/>
</dbReference>
<dbReference type="EMBL" id="WUMV01000003">
    <property type="protein sequence ID" value="MXN64652.1"/>
    <property type="molecule type" value="Genomic_DNA"/>
</dbReference>
<dbReference type="PANTHER" id="PTHR13847">
    <property type="entry name" value="SARCOSINE DEHYDROGENASE-RELATED"/>
    <property type="match status" value="1"/>
</dbReference>
<name>A0A7X3S7D5_9HYPH</name>
<evidence type="ECO:0000256" key="1">
    <source>
        <dbReference type="ARBA" id="ARBA00023002"/>
    </source>
</evidence>
<comment type="caution">
    <text evidence="3">The sequence shown here is derived from an EMBL/GenBank/DDBJ whole genome shotgun (WGS) entry which is preliminary data.</text>
</comment>
<organism evidence="3 4">
    <name type="scientific">Stappia sediminis</name>
    <dbReference type="NCBI Taxonomy" id="2692190"/>
    <lineage>
        <taxon>Bacteria</taxon>
        <taxon>Pseudomonadati</taxon>
        <taxon>Pseudomonadota</taxon>
        <taxon>Alphaproteobacteria</taxon>
        <taxon>Hyphomicrobiales</taxon>
        <taxon>Stappiaceae</taxon>
        <taxon>Stappia</taxon>
    </lineage>
</organism>
<dbReference type="SUPFAM" id="SSF51905">
    <property type="entry name" value="FAD/NAD(P)-binding domain"/>
    <property type="match status" value="1"/>
</dbReference>
<sequence length="393" mass="42414">MKIETADVAIVGGAVTGSSIACHLAMDPDFAGKILVLEKDPSYRFCASTLSAASIRQQFSDPTNIEISLYGIEFLRDIGTRLAVGGDVPDIGLHEGGYLFLATPDRREILEQNHARQTRLGADILFLEPEDLAKRFPWLNVEGIAAGCWGRSGEGWFDGYGLMQAFRKKARSLGVPYCAAAVERAERSGDGFLLALSDGTQIACGKLVNAAGSAGAVSLARDLGIELPIHRRKRMIFNFDCREPVEGCPLLIDPTGTYVRPEGTGFICGRVPENDPDVEADDFDVDHGFFEEALWPTLADRVPAFEAIKPGAAWAGHYDVNLFDHNAILGETTAVPGFYLACGFSGHGLQQAPAVGRGIAELIVHGAYRNLDLSALDHARIADMRPVVEKNVV</sequence>
<evidence type="ECO:0000259" key="2">
    <source>
        <dbReference type="Pfam" id="PF01266"/>
    </source>
</evidence>